<sequence length="551" mass="61655">MQIKQQVITNGEVNDDSYHLGNFFMDYMIQFPEDHTWQIDAATGETESKLSVKSRSIHLARCLRNAGLQPGDVLVVSGRNHLDVHIPFYAAFMNGLPLAGVDPLYKYEEIKLLFDTTKPKMAFCEVENFDEYDRAAKDLGLNVKLVTFGGGENSFAKFMKNYDDRTPEEDFKVATFDTDKVYAWLISTSGTTGLPKVAAFKHKHIIKILRLYTLLKQKNIEPALNLSSVQWISSYLASLSMITANHIQVQTSSPVTIEHAIDIINKYRPVVSTGSPNLFAGLIKHPKHCDLTSFNTIVITGSSINESILNLIKSRLRKDAAVWNLFAQTECVGPIFLPAPNGPVGNVGTDLELVKTQLVDPKTGEVITEPNKIGELWSKGPRFVEYFNNPEANAKAFTADGWYKTGDLLYKDENGYHFFVERMSSAFKYRRYYVMPMEIEQLITTHPDVLDVCVLGIPHPEDGKQAVAVVMRAPGSTATEEEIKDLVADKLSIHKHLHGGVVFVNDLPRTISGKIARAKVRDMIMNMRKTGDEEYPTNAGNVKTNKYVPTA</sequence>
<name>A0ACC0L081_CHOFU</name>
<gene>
    <name evidence="1" type="ORF">MSG28_005653</name>
</gene>
<evidence type="ECO:0000313" key="2">
    <source>
        <dbReference type="Proteomes" id="UP001064048"/>
    </source>
</evidence>
<dbReference type="EMBL" id="CM046109">
    <property type="protein sequence ID" value="KAI8441990.1"/>
    <property type="molecule type" value="Genomic_DNA"/>
</dbReference>
<proteinExistence type="predicted"/>
<dbReference type="Proteomes" id="UP001064048">
    <property type="component" value="Chromosome 9"/>
</dbReference>
<keyword evidence="2" id="KW-1185">Reference proteome</keyword>
<evidence type="ECO:0000313" key="1">
    <source>
        <dbReference type="EMBL" id="KAI8441990.1"/>
    </source>
</evidence>
<protein>
    <submittedName>
        <fullName evidence="1">Uncharacterized protein</fullName>
    </submittedName>
</protein>
<organism evidence="1 2">
    <name type="scientific">Choristoneura fumiferana</name>
    <name type="common">Spruce budworm moth</name>
    <name type="synonym">Archips fumiferana</name>
    <dbReference type="NCBI Taxonomy" id="7141"/>
    <lineage>
        <taxon>Eukaryota</taxon>
        <taxon>Metazoa</taxon>
        <taxon>Ecdysozoa</taxon>
        <taxon>Arthropoda</taxon>
        <taxon>Hexapoda</taxon>
        <taxon>Insecta</taxon>
        <taxon>Pterygota</taxon>
        <taxon>Neoptera</taxon>
        <taxon>Endopterygota</taxon>
        <taxon>Lepidoptera</taxon>
        <taxon>Glossata</taxon>
        <taxon>Ditrysia</taxon>
        <taxon>Tortricoidea</taxon>
        <taxon>Tortricidae</taxon>
        <taxon>Tortricinae</taxon>
        <taxon>Choristoneura</taxon>
    </lineage>
</organism>
<reference evidence="1 2" key="1">
    <citation type="journal article" date="2022" name="Genome Biol. Evol.">
        <title>The Spruce Budworm Genome: Reconstructing the Evolutionary History of Antifreeze Proteins.</title>
        <authorList>
            <person name="Beliveau C."/>
            <person name="Gagne P."/>
            <person name="Picq S."/>
            <person name="Vernygora O."/>
            <person name="Keeling C.I."/>
            <person name="Pinkney K."/>
            <person name="Doucet D."/>
            <person name="Wen F."/>
            <person name="Johnston J.S."/>
            <person name="Maaroufi H."/>
            <person name="Boyle B."/>
            <person name="Laroche J."/>
            <person name="Dewar K."/>
            <person name="Juretic N."/>
            <person name="Blackburn G."/>
            <person name="Nisole A."/>
            <person name="Brunet B."/>
            <person name="Brandao M."/>
            <person name="Lumley L."/>
            <person name="Duan J."/>
            <person name="Quan G."/>
            <person name="Lucarotti C.J."/>
            <person name="Roe A.D."/>
            <person name="Sperling F.A.H."/>
            <person name="Levesque R.C."/>
            <person name="Cusson M."/>
        </authorList>
    </citation>
    <scope>NUCLEOTIDE SEQUENCE [LARGE SCALE GENOMIC DNA]</scope>
    <source>
        <strain evidence="1">Glfc:IPQL:Cfum</strain>
    </source>
</reference>
<accession>A0ACC0L081</accession>
<comment type="caution">
    <text evidence="1">The sequence shown here is derived from an EMBL/GenBank/DDBJ whole genome shotgun (WGS) entry which is preliminary data.</text>
</comment>